<dbReference type="EMBL" id="DQZR01000090">
    <property type="protein sequence ID" value="HDM36057.1"/>
    <property type="molecule type" value="Genomic_DNA"/>
</dbReference>
<dbReference type="PANTHER" id="PTHR30461">
    <property type="entry name" value="DNA-INVERTASE FROM LAMBDOID PROPHAGE"/>
    <property type="match status" value="1"/>
</dbReference>
<comment type="caution">
    <text evidence="3">The sequence shown here is derived from an EMBL/GenBank/DDBJ whole genome shotgun (WGS) entry which is preliminary data.</text>
</comment>
<gene>
    <name evidence="3" type="ORF">ENG09_02210</name>
    <name evidence="4" type="ORF">ENI32_04375</name>
</gene>
<dbReference type="InterPro" id="IPR011109">
    <property type="entry name" value="DNA_bind_recombinase_dom"/>
</dbReference>
<evidence type="ECO:0000313" key="3">
    <source>
        <dbReference type="EMBL" id="HDM36057.1"/>
    </source>
</evidence>
<dbReference type="GO" id="GO:0003677">
    <property type="term" value="F:DNA binding"/>
    <property type="evidence" value="ECO:0007669"/>
    <property type="project" value="InterPro"/>
</dbReference>
<name>A0A7C1B6Q9_9EURY</name>
<dbReference type="SUPFAM" id="SSF53041">
    <property type="entry name" value="Resolvase-like"/>
    <property type="match status" value="1"/>
</dbReference>
<proteinExistence type="predicted"/>
<dbReference type="PROSITE" id="PS51736">
    <property type="entry name" value="RECOMBINASES_3"/>
    <property type="match status" value="1"/>
</dbReference>
<protein>
    <submittedName>
        <fullName evidence="3">Recombinase family protein</fullName>
    </submittedName>
</protein>
<dbReference type="GO" id="GO:0000150">
    <property type="term" value="F:DNA strand exchange activity"/>
    <property type="evidence" value="ECO:0007669"/>
    <property type="project" value="InterPro"/>
</dbReference>
<dbReference type="InterPro" id="IPR050639">
    <property type="entry name" value="SSR_resolvase"/>
</dbReference>
<dbReference type="SMART" id="SM00857">
    <property type="entry name" value="Resolvase"/>
    <property type="match status" value="1"/>
</dbReference>
<dbReference type="InterPro" id="IPR006119">
    <property type="entry name" value="Resolv_N"/>
</dbReference>
<reference evidence="3" key="1">
    <citation type="journal article" date="2020" name="mSystems">
        <title>Genome- and Community-Level Interaction Insights into Carbon Utilization and Element Cycling Functions of Hydrothermarchaeota in Hydrothermal Sediment.</title>
        <authorList>
            <person name="Zhou Z."/>
            <person name="Liu Y."/>
            <person name="Xu W."/>
            <person name="Pan J."/>
            <person name="Luo Z.H."/>
            <person name="Li M."/>
        </authorList>
    </citation>
    <scope>NUCLEOTIDE SEQUENCE [LARGE SCALE GENOMIC DNA]</scope>
    <source>
        <strain evidence="3">HyVt-185</strain>
        <strain evidence="4">HyVt-386</strain>
    </source>
</reference>
<evidence type="ECO:0000313" key="4">
    <source>
        <dbReference type="EMBL" id="HEC57104.1"/>
    </source>
</evidence>
<dbReference type="CDD" id="cd03768">
    <property type="entry name" value="SR_ResInv"/>
    <property type="match status" value="1"/>
</dbReference>
<dbReference type="PANTHER" id="PTHR30461:SF23">
    <property type="entry name" value="DNA RECOMBINASE-RELATED"/>
    <property type="match status" value="1"/>
</dbReference>
<feature type="domain" description="Resolvase/invertase-type recombinase catalytic" evidence="1">
    <location>
        <begin position="5"/>
        <end position="152"/>
    </location>
</feature>
<evidence type="ECO:0000259" key="1">
    <source>
        <dbReference type="PROSITE" id="PS51736"/>
    </source>
</evidence>
<accession>A0A7C1B6Q9</accession>
<dbReference type="Gene3D" id="3.40.50.1390">
    <property type="entry name" value="Resolvase, N-terminal catalytic domain"/>
    <property type="match status" value="1"/>
</dbReference>
<dbReference type="Pfam" id="PF00239">
    <property type="entry name" value="Resolvase"/>
    <property type="match status" value="1"/>
</dbReference>
<dbReference type="InterPro" id="IPR036162">
    <property type="entry name" value="Resolvase-like_N_sf"/>
</dbReference>
<dbReference type="Proteomes" id="UP000885863">
    <property type="component" value="Unassembled WGS sequence"/>
</dbReference>
<dbReference type="InterPro" id="IPR038109">
    <property type="entry name" value="DNA_bind_recomb_sf"/>
</dbReference>
<evidence type="ECO:0000259" key="2">
    <source>
        <dbReference type="PROSITE" id="PS51737"/>
    </source>
</evidence>
<dbReference type="Proteomes" id="UP000885936">
    <property type="component" value="Unassembled WGS sequence"/>
</dbReference>
<sequence length="252" mass="29493">MEQKRVGLYMRVSTEEQASTGVSLAAQKQKLEEYCKFNDWTVVGEYVDAGVSGSTLNRPQLQKLIKDCKNDLIDVLLVYKLDRLSRSLRDIILTIDELRSYGVDFVSLTEQIDTTTPVGKLMFHIIGAFAEFERDIIRQRVIFGMDKRAKDGYVQYKPPFGYRIEDKKLVVVEEEAEVVRDIYRAYLRGNSTLRISRRFNLPRSLVYRILTNETYLGRVKWGEEVFDGEHEGIIDEETFKRVSEMLKKRRRR</sequence>
<dbReference type="Gene3D" id="3.90.1750.20">
    <property type="entry name" value="Putative Large Serine Recombinase, Chain B, Domain 2"/>
    <property type="match status" value="1"/>
</dbReference>
<dbReference type="EMBL" id="DRIE01000073">
    <property type="protein sequence ID" value="HEC57104.1"/>
    <property type="molecule type" value="Genomic_DNA"/>
</dbReference>
<dbReference type="AlphaFoldDB" id="A0A7C1B6Q9"/>
<feature type="domain" description="Recombinase" evidence="2">
    <location>
        <begin position="159"/>
        <end position="252"/>
    </location>
</feature>
<organism evidence="3">
    <name type="scientific">Candidatus Syntropharchaeum butanivorans</name>
    <dbReference type="NCBI Taxonomy" id="1839936"/>
    <lineage>
        <taxon>Archaea</taxon>
        <taxon>Methanobacteriati</taxon>
        <taxon>Methanobacteriota</taxon>
        <taxon>Stenosarchaea group</taxon>
        <taxon>Methanomicrobia</taxon>
        <taxon>Methanosarcinales</taxon>
        <taxon>ANME-2 cluster</taxon>
        <taxon>Candidatus Syntropharchaeum</taxon>
    </lineage>
</organism>
<dbReference type="PROSITE" id="PS51737">
    <property type="entry name" value="RECOMBINASE_DNA_BIND"/>
    <property type="match status" value="1"/>
</dbReference>
<dbReference type="Pfam" id="PF07508">
    <property type="entry name" value="Recombinase"/>
    <property type="match status" value="1"/>
</dbReference>